<dbReference type="RefSeq" id="WP_184182811.1">
    <property type="nucleotide sequence ID" value="NZ_JACHLE010000001.1"/>
</dbReference>
<dbReference type="Proteomes" id="UP000592180">
    <property type="component" value="Unassembled WGS sequence"/>
</dbReference>
<proteinExistence type="predicted"/>
<evidence type="ECO:0000313" key="1">
    <source>
        <dbReference type="EMBL" id="MBB4804822.1"/>
    </source>
</evidence>
<accession>A0A840KCV4</accession>
<comment type="caution">
    <text evidence="1">The sequence shown here is derived from an EMBL/GenBank/DDBJ whole genome shotgun (WGS) entry which is preliminary data.</text>
</comment>
<keyword evidence="2" id="KW-1185">Reference proteome</keyword>
<dbReference type="EMBL" id="JACHLE010000001">
    <property type="protein sequence ID" value="MBB4804822.1"/>
    <property type="molecule type" value="Genomic_DNA"/>
</dbReference>
<reference evidence="1 2" key="1">
    <citation type="submission" date="2020-08" db="EMBL/GenBank/DDBJ databases">
        <title>Functional genomics of gut bacteria from endangered species of beetles.</title>
        <authorList>
            <person name="Carlos-Shanley C."/>
        </authorList>
    </citation>
    <scope>NUCLEOTIDE SEQUENCE [LARGE SCALE GENOMIC DNA]</scope>
    <source>
        <strain evidence="1 2">S00151</strain>
    </source>
</reference>
<evidence type="ECO:0000313" key="2">
    <source>
        <dbReference type="Proteomes" id="UP000592180"/>
    </source>
</evidence>
<dbReference type="AlphaFoldDB" id="A0A840KCV4"/>
<sequence>MLFDKLIEQSEEIVVLRIILEESSFSLEKGVIQYIYKAEIQSSLKGNLSPKAEISLTIDRYTFLSNNNGEAMVEETNSLPGEEYIAFLVGTSSENNNLSIYQLTDRWLGLHKDSAYMSHYIQNRK</sequence>
<gene>
    <name evidence="1" type="ORF">HNP38_000094</name>
</gene>
<name>A0A840KCV4_9FLAO</name>
<protein>
    <submittedName>
        <fullName evidence="1">Uncharacterized protein</fullName>
    </submittedName>
</protein>
<organism evidence="1 2">
    <name type="scientific">Chryseobacterium defluvii</name>
    <dbReference type="NCBI Taxonomy" id="160396"/>
    <lineage>
        <taxon>Bacteria</taxon>
        <taxon>Pseudomonadati</taxon>
        <taxon>Bacteroidota</taxon>
        <taxon>Flavobacteriia</taxon>
        <taxon>Flavobacteriales</taxon>
        <taxon>Weeksellaceae</taxon>
        <taxon>Chryseobacterium group</taxon>
        <taxon>Chryseobacterium</taxon>
    </lineage>
</organism>